<gene>
    <name evidence="1" type="ORF">LOK49_LG07G02516</name>
</gene>
<accession>A0ACC0H2M3</accession>
<proteinExistence type="predicted"/>
<sequence>MGRTASHFPPWFRYVLLSRRNPKPLIRSVFTLQKFQYCVYNRTISIQCTSSNTLVRFPQSPTAKIPSMPKCVFAGGILLFKTPILCGHGSQTNISMPVTKFLVYYDLLLCGGVVLLVVCFFGIVFL</sequence>
<organism evidence="1 2">
    <name type="scientific">Camellia lanceoleosa</name>
    <dbReference type="NCBI Taxonomy" id="1840588"/>
    <lineage>
        <taxon>Eukaryota</taxon>
        <taxon>Viridiplantae</taxon>
        <taxon>Streptophyta</taxon>
        <taxon>Embryophyta</taxon>
        <taxon>Tracheophyta</taxon>
        <taxon>Spermatophyta</taxon>
        <taxon>Magnoliopsida</taxon>
        <taxon>eudicotyledons</taxon>
        <taxon>Gunneridae</taxon>
        <taxon>Pentapetalae</taxon>
        <taxon>asterids</taxon>
        <taxon>Ericales</taxon>
        <taxon>Theaceae</taxon>
        <taxon>Camellia</taxon>
    </lineage>
</organism>
<keyword evidence="2" id="KW-1185">Reference proteome</keyword>
<protein>
    <submittedName>
        <fullName evidence="1">Uncharacterized protein</fullName>
    </submittedName>
</protein>
<dbReference type="Proteomes" id="UP001060215">
    <property type="component" value="Chromosome 7"/>
</dbReference>
<dbReference type="EMBL" id="CM045764">
    <property type="protein sequence ID" value="KAI8007742.1"/>
    <property type="molecule type" value="Genomic_DNA"/>
</dbReference>
<comment type="caution">
    <text evidence="1">The sequence shown here is derived from an EMBL/GenBank/DDBJ whole genome shotgun (WGS) entry which is preliminary data.</text>
</comment>
<reference evidence="1 2" key="1">
    <citation type="journal article" date="2022" name="Plant J.">
        <title>Chromosome-level genome of Camellia lanceoleosa provides a valuable resource for understanding genome evolution and self-incompatibility.</title>
        <authorList>
            <person name="Gong W."/>
            <person name="Xiao S."/>
            <person name="Wang L."/>
            <person name="Liao Z."/>
            <person name="Chang Y."/>
            <person name="Mo W."/>
            <person name="Hu G."/>
            <person name="Li W."/>
            <person name="Zhao G."/>
            <person name="Zhu H."/>
            <person name="Hu X."/>
            <person name="Ji K."/>
            <person name="Xiang X."/>
            <person name="Song Q."/>
            <person name="Yuan D."/>
            <person name="Jin S."/>
            <person name="Zhang L."/>
        </authorList>
    </citation>
    <scope>NUCLEOTIDE SEQUENCE [LARGE SCALE GENOMIC DNA]</scope>
    <source>
        <strain evidence="1">SQ_2022a</strain>
    </source>
</reference>
<evidence type="ECO:0000313" key="2">
    <source>
        <dbReference type="Proteomes" id="UP001060215"/>
    </source>
</evidence>
<evidence type="ECO:0000313" key="1">
    <source>
        <dbReference type="EMBL" id="KAI8007742.1"/>
    </source>
</evidence>
<name>A0ACC0H2M3_9ERIC</name>